<accession>A0A077ZAB4</accession>
<evidence type="ECO:0000313" key="1">
    <source>
        <dbReference type="EMBL" id="CDW57171.1"/>
    </source>
</evidence>
<protein>
    <submittedName>
        <fullName evidence="1">Uncharacterized protein</fullName>
    </submittedName>
</protein>
<keyword evidence="2" id="KW-1185">Reference proteome</keyword>
<proteinExistence type="predicted"/>
<dbReference type="OrthoDB" id="5920727at2759"/>
<reference evidence="1" key="1">
    <citation type="submission" date="2014-01" db="EMBL/GenBank/DDBJ databases">
        <authorList>
            <person name="Aslett M."/>
        </authorList>
    </citation>
    <scope>NUCLEOTIDE SEQUENCE</scope>
</reference>
<organism evidence="1 2">
    <name type="scientific">Trichuris trichiura</name>
    <name type="common">Whipworm</name>
    <name type="synonym">Trichocephalus trichiurus</name>
    <dbReference type="NCBI Taxonomy" id="36087"/>
    <lineage>
        <taxon>Eukaryota</taxon>
        <taxon>Metazoa</taxon>
        <taxon>Ecdysozoa</taxon>
        <taxon>Nematoda</taxon>
        <taxon>Enoplea</taxon>
        <taxon>Dorylaimia</taxon>
        <taxon>Trichinellida</taxon>
        <taxon>Trichuridae</taxon>
        <taxon>Trichuris</taxon>
    </lineage>
</organism>
<dbReference type="AlphaFoldDB" id="A0A077ZAB4"/>
<sequence length="80" mass="9105">MDVIPLHKRRWFSGRMLACHAGDPGSIPGRRNRRWFSGRMLACHAGDPGSIPGRRSVNLSCFIRCTVYEKYSNYADCELC</sequence>
<dbReference type="EMBL" id="HG806130">
    <property type="protein sequence ID" value="CDW57171.1"/>
    <property type="molecule type" value="Genomic_DNA"/>
</dbReference>
<evidence type="ECO:0000313" key="2">
    <source>
        <dbReference type="Proteomes" id="UP000030665"/>
    </source>
</evidence>
<gene>
    <name evidence="1" type="ORF">TTRE_0000546101</name>
</gene>
<dbReference type="Proteomes" id="UP000030665">
    <property type="component" value="Unassembled WGS sequence"/>
</dbReference>
<name>A0A077ZAB4_TRITR</name>
<reference evidence="1" key="2">
    <citation type="submission" date="2014-03" db="EMBL/GenBank/DDBJ databases">
        <title>The whipworm genome and dual-species transcriptomics of an intimate host-pathogen interaction.</title>
        <authorList>
            <person name="Foth B.J."/>
            <person name="Tsai I.J."/>
            <person name="Reid A.J."/>
            <person name="Bancroft A.J."/>
            <person name="Nichol S."/>
            <person name="Tracey A."/>
            <person name="Holroyd N."/>
            <person name="Cotton J.A."/>
            <person name="Stanley E.J."/>
            <person name="Zarowiecki M."/>
            <person name="Liu J.Z."/>
            <person name="Huckvale T."/>
            <person name="Cooper P.J."/>
            <person name="Grencis R.K."/>
            <person name="Berriman M."/>
        </authorList>
    </citation>
    <scope>NUCLEOTIDE SEQUENCE [LARGE SCALE GENOMIC DNA]</scope>
</reference>